<proteinExistence type="inferred from homology"/>
<dbReference type="InterPro" id="IPR011333">
    <property type="entry name" value="SKP1/BTB/POZ_sf"/>
</dbReference>
<evidence type="ECO:0000256" key="10">
    <source>
        <dbReference type="ARBA" id="ARBA00023242"/>
    </source>
</evidence>
<accession>A0A5N5THZ2</accession>
<evidence type="ECO:0000256" key="4">
    <source>
        <dbReference type="ARBA" id="ARBA00022737"/>
    </source>
</evidence>
<evidence type="ECO:0000256" key="7">
    <source>
        <dbReference type="ARBA" id="ARBA00023015"/>
    </source>
</evidence>
<keyword evidence="4" id="KW-0677">Repeat</keyword>
<keyword evidence="7" id="KW-0805">Transcription regulation</keyword>
<feature type="domain" description="C2H2-type" evidence="13">
    <location>
        <begin position="328"/>
        <end position="356"/>
    </location>
</feature>
<dbReference type="SMART" id="SM00355">
    <property type="entry name" value="ZnF_C2H2"/>
    <property type="match status" value="3"/>
</dbReference>
<comment type="similarity">
    <text evidence="2">Belongs to the krueppel C2H2-type zinc-finger protein family.</text>
</comment>
<dbReference type="AlphaFoldDB" id="A0A5N5THZ2"/>
<feature type="domain" description="C2H2-type" evidence="13">
    <location>
        <begin position="300"/>
        <end position="327"/>
    </location>
</feature>
<dbReference type="SUPFAM" id="SSF57667">
    <property type="entry name" value="beta-beta-alpha zinc fingers"/>
    <property type="match status" value="1"/>
</dbReference>
<name>A0A5N5THZ2_9CRUS</name>
<keyword evidence="10" id="KW-0539">Nucleus</keyword>
<reference evidence="14 15" key="1">
    <citation type="journal article" date="2019" name="PLoS Biol.">
        <title>Sex chromosomes control vertical transmission of feminizing Wolbachia symbionts in an isopod.</title>
        <authorList>
            <person name="Becking T."/>
            <person name="Chebbi M.A."/>
            <person name="Giraud I."/>
            <person name="Moumen B."/>
            <person name="Laverre T."/>
            <person name="Caubet Y."/>
            <person name="Peccoud J."/>
            <person name="Gilbert C."/>
            <person name="Cordaux R."/>
        </authorList>
    </citation>
    <scope>NUCLEOTIDE SEQUENCE [LARGE SCALE GENOMIC DNA]</scope>
    <source>
        <strain evidence="14">ANa2</strain>
        <tissue evidence="14">Whole body excluding digestive tract and cuticle</tissue>
    </source>
</reference>
<evidence type="ECO:0000256" key="11">
    <source>
        <dbReference type="PROSITE-ProRule" id="PRU00042"/>
    </source>
</evidence>
<evidence type="ECO:0000256" key="9">
    <source>
        <dbReference type="ARBA" id="ARBA00023163"/>
    </source>
</evidence>
<evidence type="ECO:0000256" key="6">
    <source>
        <dbReference type="ARBA" id="ARBA00022833"/>
    </source>
</evidence>
<dbReference type="EMBL" id="SEYY01000908">
    <property type="protein sequence ID" value="KAB7506274.1"/>
    <property type="molecule type" value="Genomic_DNA"/>
</dbReference>
<dbReference type="GO" id="GO:0005634">
    <property type="term" value="C:nucleus"/>
    <property type="evidence" value="ECO:0007669"/>
    <property type="project" value="UniProtKB-SubCell"/>
</dbReference>
<keyword evidence="9" id="KW-0804">Transcription</keyword>
<dbReference type="FunFam" id="3.30.160.60:FF:000075">
    <property type="entry name" value="Putative zinc finger protein 536"/>
    <property type="match status" value="1"/>
</dbReference>
<dbReference type="InterPro" id="IPR013087">
    <property type="entry name" value="Znf_C2H2_type"/>
</dbReference>
<dbReference type="GO" id="GO:0008270">
    <property type="term" value="F:zinc ion binding"/>
    <property type="evidence" value="ECO:0007669"/>
    <property type="project" value="UniProtKB-KW"/>
</dbReference>
<protein>
    <submittedName>
        <fullName evidence="14">Longitudinals lacking protein</fullName>
    </submittedName>
</protein>
<keyword evidence="5 11" id="KW-0863">Zinc-finger</keyword>
<evidence type="ECO:0000256" key="3">
    <source>
        <dbReference type="ARBA" id="ARBA00022723"/>
    </source>
</evidence>
<feature type="compositionally biased region" description="Polar residues" evidence="12">
    <location>
        <begin position="93"/>
        <end position="109"/>
    </location>
</feature>
<feature type="region of interest" description="Disordered" evidence="12">
    <location>
        <begin position="53"/>
        <end position="115"/>
    </location>
</feature>
<keyword evidence="8" id="KW-0238">DNA-binding</keyword>
<dbReference type="OrthoDB" id="6372560at2759"/>
<dbReference type="Pfam" id="PF00651">
    <property type="entry name" value="BTB"/>
    <property type="match status" value="1"/>
</dbReference>
<dbReference type="InterPro" id="IPR000210">
    <property type="entry name" value="BTB/POZ_dom"/>
</dbReference>
<evidence type="ECO:0000256" key="1">
    <source>
        <dbReference type="ARBA" id="ARBA00004123"/>
    </source>
</evidence>
<dbReference type="Proteomes" id="UP000326759">
    <property type="component" value="Unassembled WGS sequence"/>
</dbReference>
<evidence type="ECO:0000259" key="13">
    <source>
        <dbReference type="PROSITE" id="PS50157"/>
    </source>
</evidence>
<keyword evidence="6" id="KW-0862">Zinc</keyword>
<dbReference type="GO" id="GO:0048513">
    <property type="term" value="P:animal organ development"/>
    <property type="evidence" value="ECO:0007669"/>
    <property type="project" value="UniProtKB-ARBA"/>
</dbReference>
<dbReference type="PANTHER" id="PTHR23110">
    <property type="entry name" value="BTB DOMAIN TRANSCRIPTION FACTOR"/>
    <property type="match status" value="1"/>
</dbReference>
<dbReference type="GO" id="GO:0003006">
    <property type="term" value="P:developmental process involved in reproduction"/>
    <property type="evidence" value="ECO:0007669"/>
    <property type="project" value="UniProtKB-ARBA"/>
</dbReference>
<dbReference type="PANTHER" id="PTHR23110:SF109">
    <property type="entry name" value="FI07618P-RELATED"/>
    <property type="match status" value="1"/>
</dbReference>
<evidence type="ECO:0000256" key="8">
    <source>
        <dbReference type="ARBA" id="ARBA00023125"/>
    </source>
</evidence>
<evidence type="ECO:0000256" key="5">
    <source>
        <dbReference type="ARBA" id="ARBA00022771"/>
    </source>
</evidence>
<keyword evidence="3" id="KW-0479">Metal-binding</keyword>
<evidence type="ECO:0000256" key="12">
    <source>
        <dbReference type="SAM" id="MobiDB-lite"/>
    </source>
</evidence>
<comment type="subcellular location">
    <subcellularLocation>
        <location evidence="1">Nucleus</location>
    </subcellularLocation>
</comment>
<dbReference type="GO" id="GO:0048666">
    <property type="term" value="P:neuron development"/>
    <property type="evidence" value="ECO:0007669"/>
    <property type="project" value="UniProtKB-ARBA"/>
</dbReference>
<sequence length="368" mass="41143">MSGGKHSVIVLKDVKAEELEALLTYMYEGEVNVLQEKLSGLIKAAEYLKVKGLSDSDENPEVFSKSFSKRSGKNSFSKEDSASPPAKRHRQASENSHAESVNDGNPKSSEGQEHNPVEIQESVADAREPFTQQNQAFDIDAVKEEADMEIQNEPFGFRDESSHFLNEQDENLPQITDISLPSVSSQPQIDKDASATIFSEEGNTSNNMWDMRDLPNATVSNATRIGSSCYITEVDPSKGARARTDGEHLTITPDDLVPLISEEEEESANGTFACPFCPFKTFQKNVHDTHLRRHSSDKTFFCQFCSYSCLTKSNLKCHIRKHTGEKPFACPHCNYRSAQSSNIKIHVKRMHKNSPPVTQEQRKDAGYM</sequence>
<dbReference type="SUPFAM" id="SSF54695">
    <property type="entry name" value="POZ domain"/>
    <property type="match status" value="1"/>
</dbReference>
<dbReference type="GO" id="GO:0003677">
    <property type="term" value="F:DNA binding"/>
    <property type="evidence" value="ECO:0007669"/>
    <property type="project" value="UniProtKB-KW"/>
</dbReference>
<organism evidence="14 15">
    <name type="scientific">Armadillidium nasatum</name>
    <dbReference type="NCBI Taxonomy" id="96803"/>
    <lineage>
        <taxon>Eukaryota</taxon>
        <taxon>Metazoa</taxon>
        <taxon>Ecdysozoa</taxon>
        <taxon>Arthropoda</taxon>
        <taxon>Crustacea</taxon>
        <taxon>Multicrustacea</taxon>
        <taxon>Malacostraca</taxon>
        <taxon>Eumalacostraca</taxon>
        <taxon>Peracarida</taxon>
        <taxon>Isopoda</taxon>
        <taxon>Oniscidea</taxon>
        <taxon>Crinocheta</taxon>
        <taxon>Armadillidiidae</taxon>
        <taxon>Armadillidium</taxon>
    </lineage>
</organism>
<dbReference type="InterPro" id="IPR036236">
    <property type="entry name" value="Znf_C2H2_sf"/>
</dbReference>
<comment type="caution">
    <text evidence="14">The sequence shown here is derived from an EMBL/GenBank/DDBJ whole genome shotgun (WGS) entry which is preliminary data.</text>
</comment>
<evidence type="ECO:0000256" key="2">
    <source>
        <dbReference type="ARBA" id="ARBA00006991"/>
    </source>
</evidence>
<dbReference type="Gene3D" id="3.30.160.60">
    <property type="entry name" value="Classic Zinc Finger"/>
    <property type="match status" value="2"/>
</dbReference>
<dbReference type="GO" id="GO:0006357">
    <property type="term" value="P:regulation of transcription by RNA polymerase II"/>
    <property type="evidence" value="ECO:0007669"/>
    <property type="project" value="TreeGrafter"/>
</dbReference>
<dbReference type="PROSITE" id="PS00028">
    <property type="entry name" value="ZINC_FINGER_C2H2_1"/>
    <property type="match status" value="1"/>
</dbReference>
<evidence type="ECO:0000313" key="14">
    <source>
        <dbReference type="EMBL" id="KAB7506274.1"/>
    </source>
</evidence>
<dbReference type="InterPro" id="IPR051095">
    <property type="entry name" value="Dros_DevTransReg"/>
</dbReference>
<evidence type="ECO:0000313" key="15">
    <source>
        <dbReference type="Proteomes" id="UP000326759"/>
    </source>
</evidence>
<dbReference type="PROSITE" id="PS50157">
    <property type="entry name" value="ZINC_FINGER_C2H2_2"/>
    <property type="match status" value="2"/>
</dbReference>
<gene>
    <name evidence="14" type="primary">lola_8</name>
    <name evidence="14" type="ORF">Anas_01714</name>
</gene>
<dbReference type="Gene3D" id="3.30.710.10">
    <property type="entry name" value="Potassium Channel Kv1.1, Chain A"/>
    <property type="match status" value="1"/>
</dbReference>
<keyword evidence="15" id="KW-1185">Reference proteome</keyword>